<evidence type="ECO:0000313" key="2">
    <source>
        <dbReference type="Proteomes" id="UP000267342"/>
    </source>
</evidence>
<organism evidence="1 2">
    <name type="scientific">Zymobacter palmae</name>
    <dbReference type="NCBI Taxonomy" id="33074"/>
    <lineage>
        <taxon>Bacteria</taxon>
        <taxon>Pseudomonadati</taxon>
        <taxon>Pseudomonadota</taxon>
        <taxon>Gammaproteobacteria</taxon>
        <taxon>Oceanospirillales</taxon>
        <taxon>Halomonadaceae</taxon>
        <taxon>Zymobacter group</taxon>
        <taxon>Zymobacter</taxon>
    </lineage>
</organism>
<dbReference type="EMBL" id="AP018933">
    <property type="protein sequence ID" value="BBG29077.1"/>
    <property type="molecule type" value="Genomic_DNA"/>
</dbReference>
<dbReference type="Gene3D" id="3.40.50.720">
    <property type="entry name" value="NAD(P)-binding Rossmann-like Domain"/>
    <property type="match status" value="1"/>
</dbReference>
<sequence>MRAIRRSRQLKRKDKNRGRIEALCQAGSIKKGCCFLKDIKEVSLRIAEAVAQQAVEEGVTEGRDSTPLKERLEAHFWTPAYACYG</sequence>
<evidence type="ECO:0000313" key="1">
    <source>
        <dbReference type="EMBL" id="BBG29077.1"/>
    </source>
</evidence>
<proteinExistence type="predicted"/>
<dbReference type="AlphaFoldDB" id="A0A348HBS5"/>
<dbReference type="KEGG" id="zpl:ZBT109_0283"/>
<accession>A0A348HBS5</accession>
<keyword evidence="2" id="KW-1185">Reference proteome</keyword>
<name>A0A348HBS5_9GAMM</name>
<protein>
    <submittedName>
        <fullName evidence="1">Malic enzyme</fullName>
    </submittedName>
</protein>
<gene>
    <name evidence="1" type="ORF">ZBT109_0283</name>
</gene>
<dbReference type="STRING" id="1123510.GCA_000620025_01222"/>
<dbReference type="Proteomes" id="UP000267342">
    <property type="component" value="Chromosome"/>
</dbReference>
<reference evidence="1 2" key="1">
    <citation type="submission" date="2018-09" db="EMBL/GenBank/DDBJ databases">
        <title>Zymobacter palmae IAM14233 (=T109) whole genome analysis.</title>
        <authorList>
            <person name="Yanase H."/>
        </authorList>
    </citation>
    <scope>NUCLEOTIDE SEQUENCE [LARGE SCALE GENOMIC DNA]</scope>
    <source>
        <strain evidence="1 2">IAM14233</strain>
    </source>
</reference>